<gene>
    <name evidence="2" type="ORF">TCAP_03405</name>
</gene>
<evidence type="ECO:0000256" key="1">
    <source>
        <dbReference type="SAM" id="SignalP"/>
    </source>
</evidence>
<evidence type="ECO:0000313" key="3">
    <source>
        <dbReference type="Proteomes" id="UP000236621"/>
    </source>
</evidence>
<accession>A0A2K3QGJ0</accession>
<reference evidence="2 3" key="1">
    <citation type="submission" date="2017-08" db="EMBL/GenBank/DDBJ databases">
        <title>Harnessing the power of phylogenomics to disentangle the directionality and signatures of interkingdom host jumping in the parasitic fungal genus Tolypocladium.</title>
        <authorList>
            <person name="Quandt C.A."/>
            <person name="Patterson W."/>
            <person name="Spatafora J.W."/>
        </authorList>
    </citation>
    <scope>NUCLEOTIDE SEQUENCE [LARGE SCALE GENOMIC DNA]</scope>
    <source>
        <strain evidence="2 3">CBS 113982</strain>
    </source>
</reference>
<dbReference type="OrthoDB" id="89086at2759"/>
<dbReference type="AlphaFoldDB" id="A0A2K3QGJ0"/>
<organism evidence="2 3">
    <name type="scientific">Tolypocladium capitatum</name>
    <dbReference type="NCBI Taxonomy" id="45235"/>
    <lineage>
        <taxon>Eukaryota</taxon>
        <taxon>Fungi</taxon>
        <taxon>Dikarya</taxon>
        <taxon>Ascomycota</taxon>
        <taxon>Pezizomycotina</taxon>
        <taxon>Sordariomycetes</taxon>
        <taxon>Hypocreomycetidae</taxon>
        <taxon>Hypocreales</taxon>
        <taxon>Ophiocordycipitaceae</taxon>
        <taxon>Tolypocladium</taxon>
    </lineage>
</organism>
<feature type="chain" id="PRO_5014378585" evidence="1">
    <location>
        <begin position="23"/>
        <end position="394"/>
    </location>
</feature>
<evidence type="ECO:0000313" key="2">
    <source>
        <dbReference type="EMBL" id="PNY26667.1"/>
    </source>
</evidence>
<dbReference type="EMBL" id="NRSZ01000517">
    <property type="protein sequence ID" value="PNY26667.1"/>
    <property type="molecule type" value="Genomic_DNA"/>
</dbReference>
<name>A0A2K3QGJ0_9HYPO</name>
<sequence length="394" mass="42917">MAVSKLTTGLVAVAGLAAVAIAQKFSKEDLLLCDCGIGDNEVHTDWSTSRQMNWYQHISWPRSAYSYPEAPDMAVEVPYRDGTYPWDPTGVTATMPNGDVWTAYIENGTPDGFKAGNVITTKDGGQMLNCWAYRGRPVSAAINKTVNHDAICWSAFVCNRSNHPPPRPKDMGSLTSTLTTSPAAPATSFYSQPPVTPVITITKGQPTPTSVPHNGSLSVYSTVNPRFINWQDSWQAFINHFVWDKSTGRCVGGPIQGNGFTIAIDCAGIQVDEDTHMTLLLIKALRDVGLNSLWFNQNPKVPGNNGTNITPPSWVVMPEAFAIQATDAATNNVVGRLSYKTHYDNFLSGVCSTCETGRFNSQFFDPIIAAIQGSYPVFNNFTIEAQCAPWMVCV</sequence>
<proteinExistence type="predicted"/>
<comment type="caution">
    <text evidence="2">The sequence shown here is derived from an EMBL/GenBank/DDBJ whole genome shotgun (WGS) entry which is preliminary data.</text>
</comment>
<feature type="signal peptide" evidence="1">
    <location>
        <begin position="1"/>
        <end position="22"/>
    </location>
</feature>
<keyword evidence="1" id="KW-0732">Signal</keyword>
<dbReference type="Proteomes" id="UP000236621">
    <property type="component" value="Unassembled WGS sequence"/>
</dbReference>
<keyword evidence="3" id="KW-1185">Reference proteome</keyword>
<protein>
    <submittedName>
        <fullName evidence="2">Uncharacterized protein</fullName>
    </submittedName>
</protein>